<evidence type="ECO:0000256" key="3">
    <source>
        <dbReference type="ARBA" id="ARBA00022989"/>
    </source>
</evidence>
<feature type="transmembrane region" description="Helical" evidence="6">
    <location>
        <begin position="229"/>
        <end position="253"/>
    </location>
</feature>
<evidence type="ECO:0000256" key="1">
    <source>
        <dbReference type="ARBA" id="ARBA00004141"/>
    </source>
</evidence>
<feature type="domain" description="TLC" evidence="7">
    <location>
        <begin position="62"/>
        <end position="263"/>
    </location>
</feature>
<evidence type="ECO:0000256" key="5">
    <source>
        <dbReference type="PROSITE-ProRule" id="PRU00205"/>
    </source>
</evidence>
<proteinExistence type="predicted"/>
<reference evidence="8" key="1">
    <citation type="journal article" date="2023" name="PLoS Negl. Trop. Dis.">
        <title>A genome sequence for Biomphalaria pfeifferi, the major vector snail for the human-infecting parasite Schistosoma mansoni.</title>
        <authorList>
            <person name="Bu L."/>
            <person name="Lu L."/>
            <person name="Laidemitt M.R."/>
            <person name="Zhang S.M."/>
            <person name="Mutuku M."/>
            <person name="Mkoji G."/>
            <person name="Steinauer M."/>
            <person name="Loker E.S."/>
        </authorList>
    </citation>
    <scope>NUCLEOTIDE SEQUENCE</scope>
    <source>
        <strain evidence="8">KasaAsao</strain>
    </source>
</reference>
<dbReference type="AlphaFoldDB" id="A0AAD8FL14"/>
<reference evidence="8" key="2">
    <citation type="submission" date="2023-04" db="EMBL/GenBank/DDBJ databases">
        <authorList>
            <person name="Bu L."/>
            <person name="Lu L."/>
            <person name="Laidemitt M.R."/>
            <person name="Zhang S.M."/>
            <person name="Mutuku M."/>
            <person name="Mkoji G."/>
            <person name="Steinauer M."/>
            <person name="Loker E.S."/>
        </authorList>
    </citation>
    <scope>NUCLEOTIDE SEQUENCE</scope>
    <source>
        <strain evidence="8">KasaAsao</strain>
        <tissue evidence="8">Whole Snail</tissue>
    </source>
</reference>
<accession>A0AAD8FL14</accession>
<evidence type="ECO:0000313" key="8">
    <source>
        <dbReference type="EMBL" id="KAK0068912.1"/>
    </source>
</evidence>
<feature type="transmembrane region" description="Helical" evidence="6">
    <location>
        <begin position="98"/>
        <end position="119"/>
    </location>
</feature>
<dbReference type="EMBL" id="JASAOG010000004">
    <property type="protein sequence ID" value="KAK0068912.1"/>
    <property type="molecule type" value="Genomic_DNA"/>
</dbReference>
<feature type="transmembrane region" description="Helical" evidence="6">
    <location>
        <begin position="33"/>
        <end position="51"/>
    </location>
</feature>
<gene>
    <name evidence="8" type="ORF">Bpfe_001875</name>
</gene>
<dbReference type="SMART" id="SM00724">
    <property type="entry name" value="TLC"/>
    <property type="match status" value="1"/>
</dbReference>
<evidence type="ECO:0000313" key="9">
    <source>
        <dbReference type="Proteomes" id="UP001233172"/>
    </source>
</evidence>
<dbReference type="PANTHER" id="PTHR13439">
    <property type="entry name" value="CT120 PROTEIN"/>
    <property type="match status" value="1"/>
</dbReference>
<name>A0AAD8FL14_BIOPF</name>
<evidence type="ECO:0000259" key="7">
    <source>
        <dbReference type="PROSITE" id="PS50922"/>
    </source>
</evidence>
<dbReference type="InterPro" id="IPR050846">
    <property type="entry name" value="TLCD"/>
</dbReference>
<dbReference type="Proteomes" id="UP001233172">
    <property type="component" value="Unassembled WGS sequence"/>
</dbReference>
<keyword evidence="4 5" id="KW-0472">Membrane</keyword>
<keyword evidence="3 6" id="KW-1133">Transmembrane helix</keyword>
<dbReference type="PROSITE" id="PS50922">
    <property type="entry name" value="TLC"/>
    <property type="match status" value="1"/>
</dbReference>
<dbReference type="GO" id="GO:0097035">
    <property type="term" value="P:regulation of membrane lipid distribution"/>
    <property type="evidence" value="ECO:0007669"/>
    <property type="project" value="TreeGrafter"/>
</dbReference>
<dbReference type="GO" id="GO:0055091">
    <property type="term" value="P:phospholipid homeostasis"/>
    <property type="evidence" value="ECO:0007669"/>
    <property type="project" value="TreeGrafter"/>
</dbReference>
<evidence type="ECO:0000256" key="2">
    <source>
        <dbReference type="ARBA" id="ARBA00022692"/>
    </source>
</evidence>
<protein>
    <submittedName>
        <fullName evidence="8">TLC domain-containing protein 2</fullName>
    </submittedName>
</protein>
<organism evidence="8 9">
    <name type="scientific">Biomphalaria pfeifferi</name>
    <name type="common">Bloodfluke planorb</name>
    <name type="synonym">Freshwater snail</name>
    <dbReference type="NCBI Taxonomy" id="112525"/>
    <lineage>
        <taxon>Eukaryota</taxon>
        <taxon>Metazoa</taxon>
        <taxon>Spiralia</taxon>
        <taxon>Lophotrochozoa</taxon>
        <taxon>Mollusca</taxon>
        <taxon>Gastropoda</taxon>
        <taxon>Heterobranchia</taxon>
        <taxon>Euthyneura</taxon>
        <taxon>Panpulmonata</taxon>
        <taxon>Hygrophila</taxon>
        <taxon>Lymnaeoidea</taxon>
        <taxon>Planorbidae</taxon>
        <taxon>Biomphalaria</taxon>
    </lineage>
</organism>
<keyword evidence="9" id="KW-1185">Reference proteome</keyword>
<sequence>MAMAVGNDSNFLEMDVEEEDFAAMRESVELRHGLMFIIGTISFFNLVNWIVKSYGPPKSLKDEEWKWRNLYVSWVHALITSLWTLTCMIVYPEMFSSLLQHVNYVTYFCVCFGTGYFFYDLLDLILNNKFFIMWEVVVHHIAYWVASMFYYNVHIRAHIGFNIIALSVEVNSFFLHWRKLLQMVKTPYDSPKYLAIKYLNLTTFIVFRGVPLSMITYCCFVWRHRVSAMYYVGICLSIFVMDVLNVILFWRLLKSDMLRGPEKKIGGLKTESSAVCENLHSSNGKSSNGHVLVNGYKPSLKESNLLTKKED</sequence>
<feature type="transmembrane region" description="Helical" evidence="6">
    <location>
        <begin position="157"/>
        <end position="177"/>
    </location>
</feature>
<dbReference type="GO" id="GO:0007009">
    <property type="term" value="P:plasma membrane organization"/>
    <property type="evidence" value="ECO:0007669"/>
    <property type="project" value="TreeGrafter"/>
</dbReference>
<feature type="transmembrane region" description="Helical" evidence="6">
    <location>
        <begin position="71"/>
        <end position="92"/>
    </location>
</feature>
<dbReference type="GO" id="GO:0005886">
    <property type="term" value="C:plasma membrane"/>
    <property type="evidence" value="ECO:0007669"/>
    <property type="project" value="TreeGrafter"/>
</dbReference>
<feature type="transmembrane region" description="Helical" evidence="6">
    <location>
        <begin position="198"/>
        <end position="223"/>
    </location>
</feature>
<dbReference type="PANTHER" id="PTHR13439:SF4">
    <property type="entry name" value="TLC DOMAIN-CONTAINING PROTEIN"/>
    <property type="match status" value="1"/>
</dbReference>
<dbReference type="InterPro" id="IPR006634">
    <property type="entry name" value="TLC-dom"/>
</dbReference>
<evidence type="ECO:0000256" key="6">
    <source>
        <dbReference type="SAM" id="Phobius"/>
    </source>
</evidence>
<keyword evidence="2 5" id="KW-0812">Transmembrane</keyword>
<feature type="transmembrane region" description="Helical" evidence="6">
    <location>
        <begin position="131"/>
        <end position="151"/>
    </location>
</feature>
<evidence type="ECO:0000256" key="4">
    <source>
        <dbReference type="ARBA" id="ARBA00023136"/>
    </source>
</evidence>
<comment type="subcellular location">
    <subcellularLocation>
        <location evidence="1">Membrane</location>
        <topology evidence="1">Multi-pass membrane protein</topology>
    </subcellularLocation>
</comment>
<dbReference type="Pfam" id="PF03798">
    <property type="entry name" value="TRAM_LAG1_CLN8"/>
    <property type="match status" value="1"/>
</dbReference>
<dbReference type="GO" id="GO:0071709">
    <property type="term" value="P:membrane assembly"/>
    <property type="evidence" value="ECO:0007669"/>
    <property type="project" value="TreeGrafter"/>
</dbReference>
<comment type="caution">
    <text evidence="8">The sequence shown here is derived from an EMBL/GenBank/DDBJ whole genome shotgun (WGS) entry which is preliminary data.</text>
</comment>